<evidence type="ECO:0000313" key="2">
    <source>
        <dbReference type="Proteomes" id="UP000318017"/>
    </source>
</evidence>
<organism evidence="1 2">
    <name type="scientific">Aureliella helgolandensis</name>
    <dbReference type="NCBI Taxonomy" id="2527968"/>
    <lineage>
        <taxon>Bacteria</taxon>
        <taxon>Pseudomonadati</taxon>
        <taxon>Planctomycetota</taxon>
        <taxon>Planctomycetia</taxon>
        <taxon>Pirellulales</taxon>
        <taxon>Pirellulaceae</taxon>
        <taxon>Aureliella</taxon>
    </lineage>
</organism>
<accession>A0A518FZJ5</accession>
<sequence length="114" mass="12055">MFLGHGYRREAILANVPRVATAALLARMAYAPPSRGRDGVTDSSVVGAVGTATGMAATTGGARQQHRSPSLPSGFLLSGCRLRGRSFCSWSFYSWGGWCVWSVAGGSHRTHVVD</sequence>
<evidence type="ECO:0000313" key="1">
    <source>
        <dbReference type="EMBL" id="QDV21779.1"/>
    </source>
</evidence>
<gene>
    <name evidence="1" type="ORF">Q31a_00580</name>
</gene>
<dbReference type="EMBL" id="CP036298">
    <property type="protein sequence ID" value="QDV21779.1"/>
    <property type="molecule type" value="Genomic_DNA"/>
</dbReference>
<dbReference type="KEGG" id="ahel:Q31a_00580"/>
<proteinExistence type="predicted"/>
<reference evidence="1 2" key="1">
    <citation type="submission" date="2019-02" db="EMBL/GenBank/DDBJ databases">
        <title>Deep-cultivation of Planctomycetes and their phenomic and genomic characterization uncovers novel biology.</title>
        <authorList>
            <person name="Wiegand S."/>
            <person name="Jogler M."/>
            <person name="Boedeker C."/>
            <person name="Pinto D."/>
            <person name="Vollmers J."/>
            <person name="Rivas-Marin E."/>
            <person name="Kohn T."/>
            <person name="Peeters S.H."/>
            <person name="Heuer A."/>
            <person name="Rast P."/>
            <person name="Oberbeckmann S."/>
            <person name="Bunk B."/>
            <person name="Jeske O."/>
            <person name="Meyerdierks A."/>
            <person name="Storesund J.E."/>
            <person name="Kallscheuer N."/>
            <person name="Luecker S."/>
            <person name="Lage O.M."/>
            <person name="Pohl T."/>
            <person name="Merkel B.J."/>
            <person name="Hornburger P."/>
            <person name="Mueller R.-W."/>
            <person name="Bruemmer F."/>
            <person name="Labrenz M."/>
            <person name="Spormann A.M."/>
            <person name="Op den Camp H."/>
            <person name="Overmann J."/>
            <person name="Amann R."/>
            <person name="Jetten M.S.M."/>
            <person name="Mascher T."/>
            <person name="Medema M.H."/>
            <person name="Devos D.P."/>
            <person name="Kaster A.-K."/>
            <person name="Ovreas L."/>
            <person name="Rohde M."/>
            <person name="Galperin M.Y."/>
            <person name="Jogler C."/>
        </authorList>
    </citation>
    <scope>NUCLEOTIDE SEQUENCE [LARGE SCALE GENOMIC DNA]</scope>
    <source>
        <strain evidence="1 2">Q31a</strain>
    </source>
</reference>
<dbReference type="Proteomes" id="UP000318017">
    <property type="component" value="Chromosome"/>
</dbReference>
<dbReference type="AlphaFoldDB" id="A0A518FZJ5"/>
<keyword evidence="2" id="KW-1185">Reference proteome</keyword>
<protein>
    <submittedName>
        <fullName evidence="1">Uncharacterized protein</fullName>
    </submittedName>
</protein>
<name>A0A518FZJ5_9BACT</name>